<sequence>MLSRWVCASGYCGTHHVPMDNGVLTRALDGLFDSFFDYLIIVYSSSPIFYFIQGAVSILVFGTFEL</sequence>
<reference evidence="2 3" key="1">
    <citation type="submission" date="2019-04" db="EMBL/GenBank/DDBJ databases">
        <authorList>
            <consortium name="DOE Joint Genome Institute"/>
            <person name="Mondo S."/>
            <person name="Kjaerbolling I."/>
            <person name="Vesth T."/>
            <person name="Frisvad J.C."/>
            <person name="Nybo J.L."/>
            <person name="Theobald S."/>
            <person name="Kildgaard S."/>
            <person name="Isbrandt T."/>
            <person name="Kuo A."/>
            <person name="Sato A."/>
            <person name="Lyhne E.K."/>
            <person name="Kogle M.E."/>
            <person name="Wiebenga A."/>
            <person name="Kun R.S."/>
            <person name="Lubbers R.J."/>
            <person name="Makela M.R."/>
            <person name="Barry K."/>
            <person name="Chovatia M."/>
            <person name="Clum A."/>
            <person name="Daum C."/>
            <person name="Haridas S."/>
            <person name="He G."/>
            <person name="LaButti K."/>
            <person name="Lipzen A."/>
            <person name="Riley R."/>
            <person name="Salamov A."/>
            <person name="Simmons B.A."/>
            <person name="Magnuson J.K."/>
            <person name="Henrissat B."/>
            <person name="Mortensen U.H."/>
            <person name="Larsen T.O."/>
            <person name="Devries R.P."/>
            <person name="Grigoriev I.V."/>
            <person name="Machida M."/>
            <person name="Baker S.E."/>
            <person name="Andersen M.R."/>
            <person name="Cantor M.N."/>
            <person name="Hua S.X."/>
        </authorList>
    </citation>
    <scope>NUCLEOTIDE SEQUENCE [LARGE SCALE GENOMIC DNA]</scope>
    <source>
        <strain evidence="2 3">CBS 117616</strain>
    </source>
</reference>
<evidence type="ECO:0000313" key="3">
    <source>
        <dbReference type="Proteomes" id="UP000325395"/>
    </source>
</evidence>
<keyword evidence="1" id="KW-0472">Membrane</keyword>
<dbReference type="Proteomes" id="UP000325395">
    <property type="component" value="Unassembled WGS sequence"/>
</dbReference>
<dbReference type="EMBL" id="ML735833">
    <property type="protein sequence ID" value="KAE8412493.1"/>
    <property type="molecule type" value="Genomic_DNA"/>
</dbReference>
<name>A0ABQ6W5V3_9EURO</name>
<keyword evidence="1" id="KW-0812">Transmembrane</keyword>
<accession>A0ABQ6W5V3</accession>
<keyword evidence="1" id="KW-1133">Transmembrane helix</keyword>
<organism evidence="2 3">
    <name type="scientific">Aspergillus pseudocaelatus</name>
    <dbReference type="NCBI Taxonomy" id="1825620"/>
    <lineage>
        <taxon>Eukaryota</taxon>
        <taxon>Fungi</taxon>
        <taxon>Dikarya</taxon>
        <taxon>Ascomycota</taxon>
        <taxon>Pezizomycotina</taxon>
        <taxon>Eurotiomycetes</taxon>
        <taxon>Eurotiomycetidae</taxon>
        <taxon>Eurotiales</taxon>
        <taxon>Aspergillaceae</taxon>
        <taxon>Aspergillus</taxon>
        <taxon>Aspergillus subgen. Circumdati</taxon>
    </lineage>
</organism>
<evidence type="ECO:0000256" key="1">
    <source>
        <dbReference type="SAM" id="Phobius"/>
    </source>
</evidence>
<protein>
    <submittedName>
        <fullName evidence="2">Uncharacterized protein</fullName>
    </submittedName>
</protein>
<feature type="transmembrane region" description="Helical" evidence="1">
    <location>
        <begin position="38"/>
        <end position="64"/>
    </location>
</feature>
<proteinExistence type="predicted"/>
<gene>
    <name evidence="2" type="ORF">BDV36DRAFT_271494</name>
</gene>
<keyword evidence="3" id="KW-1185">Reference proteome</keyword>
<evidence type="ECO:0000313" key="2">
    <source>
        <dbReference type="EMBL" id="KAE8412493.1"/>
    </source>
</evidence>